<feature type="domain" description="CN hydrolase" evidence="10">
    <location>
        <begin position="1"/>
        <end position="32"/>
    </location>
</feature>
<keyword evidence="5 9" id="KW-0812">Transmembrane</keyword>
<dbReference type="Proteomes" id="UP000214596">
    <property type="component" value="Unassembled WGS sequence"/>
</dbReference>
<evidence type="ECO:0000256" key="5">
    <source>
        <dbReference type="ARBA" id="ARBA00022692"/>
    </source>
</evidence>
<dbReference type="InterPro" id="IPR004563">
    <property type="entry name" value="Apolipo_AcylTrfase"/>
</dbReference>
<dbReference type="GO" id="GO:0005886">
    <property type="term" value="C:plasma membrane"/>
    <property type="evidence" value="ECO:0007669"/>
    <property type="project" value="UniProtKB-SubCell"/>
</dbReference>
<dbReference type="EMBL" id="NIXT01001960">
    <property type="protein sequence ID" value="OXE30698.1"/>
    <property type="molecule type" value="Genomic_DNA"/>
</dbReference>
<feature type="non-terminal residue" evidence="11">
    <location>
        <position position="1"/>
    </location>
</feature>
<gene>
    <name evidence="11" type="ORF">CA163_21980</name>
</gene>
<organism evidence="11 12">
    <name type="scientific">Vibrio parahaemolyticus</name>
    <dbReference type="NCBI Taxonomy" id="670"/>
    <lineage>
        <taxon>Bacteria</taxon>
        <taxon>Pseudomonadati</taxon>
        <taxon>Pseudomonadota</taxon>
        <taxon>Gammaproteobacteria</taxon>
        <taxon>Vibrionales</taxon>
        <taxon>Vibrionaceae</taxon>
        <taxon>Vibrio</taxon>
    </lineage>
</organism>
<evidence type="ECO:0000256" key="2">
    <source>
        <dbReference type="ARBA" id="ARBA00010065"/>
    </source>
</evidence>
<proteinExistence type="inferred from homology"/>
<name>A0A227J751_VIBPH</name>
<comment type="subcellular location">
    <subcellularLocation>
        <location evidence="1">Cell membrane</location>
        <topology evidence="1">Multi-pass membrane protein</topology>
    </subcellularLocation>
</comment>
<reference evidence="11 12" key="1">
    <citation type="journal article" date="2017" name="Appl. Environ. Microbiol.">
        <title>Parallel evolution of two clades of a major Atlantic endemic Vibrio parahaemolyticus pathogen lineage by independent acquisition of related pathogenicity islands.</title>
        <authorList>
            <person name="Xu F."/>
            <person name="Gonzalez-Escalona N."/>
            <person name="Drees K.P."/>
            <person name="Sebra R.P."/>
            <person name="Cooper V.S."/>
            <person name="Jones S.H."/>
            <person name="Whistler C.A."/>
        </authorList>
    </citation>
    <scope>NUCLEOTIDE SEQUENCE [LARGE SCALE GENOMIC DNA]</scope>
    <source>
        <strain evidence="11 12">MAVP-3</strain>
    </source>
</reference>
<sequence length="66" mass="7604">NNGLTAVTDYKGKIVEQVPQFETAVLRAELTPTDGTTPYRTFGTWPLYFWVALSLMLAWWLPRKKD</sequence>
<protein>
    <recommendedName>
        <fullName evidence="10">CN hydrolase domain-containing protein</fullName>
    </recommendedName>
</protein>
<evidence type="ECO:0000256" key="9">
    <source>
        <dbReference type="SAM" id="Phobius"/>
    </source>
</evidence>
<evidence type="ECO:0000313" key="12">
    <source>
        <dbReference type="Proteomes" id="UP000214596"/>
    </source>
</evidence>
<dbReference type="PANTHER" id="PTHR38686">
    <property type="entry name" value="APOLIPOPROTEIN N-ACYLTRANSFERASE"/>
    <property type="match status" value="1"/>
</dbReference>
<dbReference type="InterPro" id="IPR036526">
    <property type="entry name" value="C-N_Hydrolase_sf"/>
</dbReference>
<evidence type="ECO:0000256" key="1">
    <source>
        <dbReference type="ARBA" id="ARBA00004651"/>
    </source>
</evidence>
<dbReference type="PROSITE" id="PS50263">
    <property type="entry name" value="CN_HYDROLASE"/>
    <property type="match status" value="1"/>
</dbReference>
<dbReference type="GO" id="GO:0016410">
    <property type="term" value="F:N-acyltransferase activity"/>
    <property type="evidence" value="ECO:0007669"/>
    <property type="project" value="InterPro"/>
</dbReference>
<evidence type="ECO:0000256" key="8">
    <source>
        <dbReference type="ARBA" id="ARBA00023315"/>
    </source>
</evidence>
<feature type="transmembrane region" description="Helical" evidence="9">
    <location>
        <begin position="42"/>
        <end position="61"/>
    </location>
</feature>
<keyword evidence="7 9" id="KW-0472">Membrane</keyword>
<evidence type="ECO:0000256" key="7">
    <source>
        <dbReference type="ARBA" id="ARBA00023136"/>
    </source>
</evidence>
<comment type="caution">
    <text evidence="11">The sequence shown here is derived from an EMBL/GenBank/DDBJ whole genome shotgun (WGS) entry which is preliminary data.</text>
</comment>
<comment type="similarity">
    <text evidence="2">Belongs to the CN hydrolase family. Apolipoprotein N-acyltransferase subfamily.</text>
</comment>
<evidence type="ECO:0000313" key="11">
    <source>
        <dbReference type="EMBL" id="OXE30698.1"/>
    </source>
</evidence>
<evidence type="ECO:0000256" key="6">
    <source>
        <dbReference type="ARBA" id="ARBA00022989"/>
    </source>
</evidence>
<dbReference type="InterPro" id="IPR003010">
    <property type="entry name" value="C-N_Hydrolase"/>
</dbReference>
<evidence type="ECO:0000259" key="10">
    <source>
        <dbReference type="PROSITE" id="PS50263"/>
    </source>
</evidence>
<evidence type="ECO:0000256" key="3">
    <source>
        <dbReference type="ARBA" id="ARBA00022475"/>
    </source>
</evidence>
<evidence type="ECO:0000256" key="4">
    <source>
        <dbReference type="ARBA" id="ARBA00022679"/>
    </source>
</evidence>
<keyword evidence="8" id="KW-0012">Acyltransferase</keyword>
<dbReference type="SUPFAM" id="SSF56317">
    <property type="entry name" value="Carbon-nitrogen hydrolase"/>
    <property type="match status" value="1"/>
</dbReference>
<keyword evidence="3" id="KW-1003">Cell membrane</keyword>
<dbReference type="PANTHER" id="PTHR38686:SF1">
    <property type="entry name" value="APOLIPOPROTEIN N-ACYLTRANSFERASE"/>
    <property type="match status" value="1"/>
</dbReference>
<dbReference type="GO" id="GO:0042158">
    <property type="term" value="P:lipoprotein biosynthetic process"/>
    <property type="evidence" value="ECO:0007669"/>
    <property type="project" value="InterPro"/>
</dbReference>
<keyword evidence="4" id="KW-0808">Transferase</keyword>
<dbReference type="AlphaFoldDB" id="A0A227J751"/>
<accession>A0A227J751</accession>
<keyword evidence="6 9" id="KW-1133">Transmembrane helix</keyword>